<evidence type="ECO:0000313" key="1">
    <source>
        <dbReference type="EMBL" id="RDY02829.1"/>
    </source>
</evidence>
<evidence type="ECO:0000313" key="2">
    <source>
        <dbReference type="Proteomes" id="UP000257109"/>
    </source>
</evidence>
<sequence>MQRKRNGYKDLRDSSLVCEITLKSMKLGMLKVTSDLMEIGKIDRVITHEKRIGVKIRTNKIHVVEVIEPRKLILQRGLGSGAGRMYQNLRELFGWLGLEEEVAILSIPGRKQDSIFINLVLIMHYLEETTKIHGVTHSVVSDRKPKFTLRSLESCLEP</sequence>
<accession>A0A371HJ78</accession>
<dbReference type="Proteomes" id="UP000257109">
    <property type="component" value="Unassembled WGS sequence"/>
</dbReference>
<reference evidence="1" key="1">
    <citation type="submission" date="2018-05" db="EMBL/GenBank/DDBJ databases">
        <title>Draft genome of Mucuna pruriens seed.</title>
        <authorList>
            <person name="Nnadi N.E."/>
            <person name="Vos R."/>
            <person name="Hasami M.H."/>
            <person name="Devisetty U.K."/>
            <person name="Aguiy J.C."/>
        </authorList>
    </citation>
    <scope>NUCLEOTIDE SEQUENCE [LARGE SCALE GENOMIC DNA]</scope>
    <source>
        <strain evidence="1">JCA_2017</strain>
    </source>
</reference>
<gene>
    <name evidence="1" type="ORF">CR513_13666</name>
</gene>
<keyword evidence="2" id="KW-1185">Reference proteome</keyword>
<protein>
    <recommendedName>
        <fullName evidence="3">Integrase zinc-binding domain-containing protein</fullName>
    </recommendedName>
</protein>
<feature type="non-terminal residue" evidence="1">
    <location>
        <position position="1"/>
    </location>
</feature>
<evidence type="ECO:0008006" key="3">
    <source>
        <dbReference type="Google" id="ProtNLM"/>
    </source>
</evidence>
<dbReference type="AlphaFoldDB" id="A0A371HJ78"/>
<organism evidence="1 2">
    <name type="scientific">Mucuna pruriens</name>
    <name type="common">Velvet bean</name>
    <name type="synonym">Dolichos pruriens</name>
    <dbReference type="NCBI Taxonomy" id="157652"/>
    <lineage>
        <taxon>Eukaryota</taxon>
        <taxon>Viridiplantae</taxon>
        <taxon>Streptophyta</taxon>
        <taxon>Embryophyta</taxon>
        <taxon>Tracheophyta</taxon>
        <taxon>Spermatophyta</taxon>
        <taxon>Magnoliopsida</taxon>
        <taxon>eudicotyledons</taxon>
        <taxon>Gunneridae</taxon>
        <taxon>Pentapetalae</taxon>
        <taxon>rosids</taxon>
        <taxon>fabids</taxon>
        <taxon>Fabales</taxon>
        <taxon>Fabaceae</taxon>
        <taxon>Papilionoideae</taxon>
        <taxon>50 kb inversion clade</taxon>
        <taxon>NPAAA clade</taxon>
        <taxon>indigoferoid/millettioid clade</taxon>
        <taxon>Phaseoleae</taxon>
        <taxon>Mucuna</taxon>
    </lineage>
</organism>
<proteinExistence type="predicted"/>
<dbReference type="OrthoDB" id="1938712at2759"/>
<dbReference type="EMBL" id="QJKJ01002452">
    <property type="protein sequence ID" value="RDY02829.1"/>
    <property type="molecule type" value="Genomic_DNA"/>
</dbReference>
<comment type="caution">
    <text evidence="1">The sequence shown here is derived from an EMBL/GenBank/DDBJ whole genome shotgun (WGS) entry which is preliminary data.</text>
</comment>
<name>A0A371HJ78_MUCPR</name>